<evidence type="ECO:0000313" key="2">
    <source>
        <dbReference type="Proteomes" id="UP000256964"/>
    </source>
</evidence>
<organism evidence="1 2">
    <name type="scientific">Lentinus brumalis</name>
    <dbReference type="NCBI Taxonomy" id="2498619"/>
    <lineage>
        <taxon>Eukaryota</taxon>
        <taxon>Fungi</taxon>
        <taxon>Dikarya</taxon>
        <taxon>Basidiomycota</taxon>
        <taxon>Agaricomycotina</taxon>
        <taxon>Agaricomycetes</taxon>
        <taxon>Polyporales</taxon>
        <taxon>Polyporaceae</taxon>
        <taxon>Lentinus</taxon>
    </lineage>
</organism>
<dbReference type="AlphaFoldDB" id="A0A371CSE3"/>
<dbReference type="Proteomes" id="UP000256964">
    <property type="component" value="Unassembled WGS sequence"/>
</dbReference>
<sequence>MSEPTTREPHQSAHLARHRPRIARLGRGCVIAVTTILIQKLETRCRENSEIEERPVYNHTTAIRIGHIAVPNRTLSLRTRGSSSCRLQSHVCTTVPLRSSSSCIALPVITPSTSTVGRRVSVCQVIFDELGKDALAEGLKGKICEVRARRVSILAWPLSDLQQRELDAHGRLRQCVLFVACMIPP</sequence>
<dbReference type="EMBL" id="KZ857468">
    <property type="protein sequence ID" value="RDX43214.1"/>
    <property type="molecule type" value="Genomic_DNA"/>
</dbReference>
<keyword evidence="2" id="KW-1185">Reference proteome</keyword>
<evidence type="ECO:0000313" key="1">
    <source>
        <dbReference type="EMBL" id="RDX43214.1"/>
    </source>
</evidence>
<gene>
    <name evidence="1" type="ORF">OH76DRAFT_1231617</name>
</gene>
<reference evidence="1 2" key="1">
    <citation type="journal article" date="2018" name="Biotechnol. Biofuels">
        <title>Integrative visual omics of the white-rot fungus Polyporus brumalis exposes the biotechnological potential of its oxidative enzymes for delignifying raw plant biomass.</title>
        <authorList>
            <person name="Miyauchi S."/>
            <person name="Rancon A."/>
            <person name="Drula E."/>
            <person name="Hage H."/>
            <person name="Chaduli D."/>
            <person name="Favel A."/>
            <person name="Grisel S."/>
            <person name="Henrissat B."/>
            <person name="Herpoel-Gimbert I."/>
            <person name="Ruiz-Duenas F.J."/>
            <person name="Chevret D."/>
            <person name="Hainaut M."/>
            <person name="Lin J."/>
            <person name="Wang M."/>
            <person name="Pangilinan J."/>
            <person name="Lipzen A."/>
            <person name="Lesage-Meessen L."/>
            <person name="Navarro D."/>
            <person name="Riley R."/>
            <person name="Grigoriev I.V."/>
            <person name="Zhou S."/>
            <person name="Raouche S."/>
            <person name="Rosso M.N."/>
        </authorList>
    </citation>
    <scope>NUCLEOTIDE SEQUENCE [LARGE SCALE GENOMIC DNA]</scope>
    <source>
        <strain evidence="1 2">BRFM 1820</strain>
    </source>
</reference>
<protein>
    <submittedName>
        <fullName evidence="1">Uncharacterized protein</fullName>
    </submittedName>
</protein>
<proteinExistence type="predicted"/>
<name>A0A371CSE3_9APHY</name>
<accession>A0A371CSE3</accession>